<dbReference type="GO" id="GO:0008311">
    <property type="term" value="F:double-stranded DNA 3'-5' DNA exonuclease activity"/>
    <property type="evidence" value="ECO:0007669"/>
    <property type="project" value="InterPro"/>
</dbReference>
<dbReference type="PANTHER" id="PTHR43250:SF2">
    <property type="entry name" value="EXODEOXYRIBONUCLEASE III"/>
    <property type="match status" value="1"/>
</dbReference>
<dbReference type="PROSITE" id="PS51435">
    <property type="entry name" value="AP_NUCLEASE_F1_4"/>
    <property type="match status" value="1"/>
</dbReference>
<dbReference type="InterPro" id="IPR004808">
    <property type="entry name" value="AP_endonuc_1"/>
</dbReference>
<dbReference type="GO" id="GO:0006281">
    <property type="term" value="P:DNA repair"/>
    <property type="evidence" value="ECO:0007669"/>
    <property type="project" value="InterPro"/>
</dbReference>
<dbReference type="EMBL" id="CAFBML010000011">
    <property type="protein sequence ID" value="CAB4896617.1"/>
    <property type="molecule type" value="Genomic_DNA"/>
</dbReference>
<gene>
    <name evidence="7" type="ORF">UFOPK3592_00230</name>
</gene>
<evidence type="ECO:0000256" key="2">
    <source>
        <dbReference type="ARBA" id="ARBA00007092"/>
    </source>
</evidence>
<comment type="cofactor">
    <cofactor evidence="1">
        <name>Mg(2+)</name>
        <dbReference type="ChEBI" id="CHEBI:18420"/>
    </cofactor>
</comment>
<dbReference type="SUPFAM" id="SSF56219">
    <property type="entry name" value="DNase I-like"/>
    <property type="match status" value="1"/>
</dbReference>
<evidence type="ECO:0000313" key="7">
    <source>
        <dbReference type="EMBL" id="CAB4896617.1"/>
    </source>
</evidence>
<keyword evidence="5" id="KW-0460">Magnesium</keyword>
<evidence type="ECO:0000256" key="4">
    <source>
        <dbReference type="ARBA" id="ARBA00022801"/>
    </source>
</evidence>
<accession>A0A6J7FMC8</accession>
<keyword evidence="3" id="KW-0479">Metal-binding</keyword>
<dbReference type="AlphaFoldDB" id="A0A6J7FMC8"/>
<proteinExistence type="inferred from homology"/>
<sequence length="277" mass="30567">MPANSGIEIASINVNGVRAAFRNGMGDWLKTSTSHILALQEVRASYQDLAEQFEANGGLAESGGKWHILHDEASAKGRAGVALVSTIPFVSSSVKLGTNDFDSAGRWLEGKYQLGSKKLTVVSTYVHAGEADTPKQVEKYKFLDAMQSRMAKLQKSEDFAVVVGDLNVGHTELDIKNWKGNLKNAGFLLQERAYFDNLMGKQGWVDIGRAAHPDVPGPYTWWSFRGQAFDTDTGWRIDYHLATPKLAAEAKNYTVHRAKSYDSRWSDHSPVTVVYAI</sequence>
<dbReference type="PANTHER" id="PTHR43250">
    <property type="entry name" value="EXODEOXYRIBONUCLEASE III"/>
    <property type="match status" value="1"/>
</dbReference>
<evidence type="ECO:0000259" key="6">
    <source>
        <dbReference type="Pfam" id="PF03372"/>
    </source>
</evidence>
<feature type="domain" description="Endonuclease/exonuclease/phosphatase" evidence="6">
    <location>
        <begin position="10"/>
        <end position="268"/>
    </location>
</feature>
<dbReference type="InterPro" id="IPR037493">
    <property type="entry name" value="ExoIII-like"/>
</dbReference>
<evidence type="ECO:0000256" key="3">
    <source>
        <dbReference type="ARBA" id="ARBA00022723"/>
    </source>
</evidence>
<protein>
    <submittedName>
        <fullName evidence="7">Unannotated protein</fullName>
    </submittedName>
</protein>
<dbReference type="Gene3D" id="3.60.10.10">
    <property type="entry name" value="Endonuclease/exonuclease/phosphatase"/>
    <property type="match status" value="1"/>
</dbReference>
<evidence type="ECO:0000256" key="1">
    <source>
        <dbReference type="ARBA" id="ARBA00001946"/>
    </source>
</evidence>
<reference evidence="7" key="1">
    <citation type="submission" date="2020-05" db="EMBL/GenBank/DDBJ databases">
        <authorList>
            <person name="Chiriac C."/>
            <person name="Salcher M."/>
            <person name="Ghai R."/>
            <person name="Kavagutti S V."/>
        </authorList>
    </citation>
    <scope>NUCLEOTIDE SEQUENCE</scope>
</reference>
<dbReference type="GO" id="GO:0046872">
    <property type="term" value="F:metal ion binding"/>
    <property type="evidence" value="ECO:0007669"/>
    <property type="project" value="UniProtKB-KW"/>
</dbReference>
<dbReference type="NCBIfam" id="TIGR00633">
    <property type="entry name" value="xth"/>
    <property type="match status" value="1"/>
</dbReference>
<name>A0A6J7FMC8_9ZZZZ</name>
<comment type="similarity">
    <text evidence="2">Belongs to the DNA repair enzymes AP/ExoA family.</text>
</comment>
<evidence type="ECO:0000256" key="5">
    <source>
        <dbReference type="ARBA" id="ARBA00022842"/>
    </source>
</evidence>
<dbReference type="Pfam" id="PF03372">
    <property type="entry name" value="Exo_endo_phos"/>
    <property type="match status" value="1"/>
</dbReference>
<organism evidence="7">
    <name type="scientific">freshwater metagenome</name>
    <dbReference type="NCBI Taxonomy" id="449393"/>
    <lineage>
        <taxon>unclassified sequences</taxon>
        <taxon>metagenomes</taxon>
        <taxon>ecological metagenomes</taxon>
    </lineage>
</organism>
<keyword evidence="4" id="KW-0378">Hydrolase</keyword>
<dbReference type="InterPro" id="IPR036691">
    <property type="entry name" value="Endo/exonu/phosph_ase_sf"/>
</dbReference>
<dbReference type="InterPro" id="IPR005135">
    <property type="entry name" value="Endo/exonuclease/phosphatase"/>
</dbReference>